<protein>
    <recommendedName>
        <fullName evidence="3">Cytokinin riboside 5'-monophosphate phosphoribohydrolase</fullName>
        <ecNumber evidence="3">3.2.2.n1</ecNumber>
    </recommendedName>
</protein>
<reference evidence="5" key="1">
    <citation type="submission" date="2016-10" db="EMBL/GenBank/DDBJ databases">
        <authorList>
            <person name="Varghese N."/>
            <person name="Submissions S."/>
        </authorList>
    </citation>
    <scope>NUCLEOTIDE SEQUENCE [LARGE SCALE GENOMIC DNA]</scope>
    <source>
        <strain evidence="5">DSM 24499</strain>
    </source>
</reference>
<dbReference type="RefSeq" id="WP_092543598.1">
    <property type="nucleotide sequence ID" value="NZ_FOKV01000006.1"/>
</dbReference>
<dbReference type="InterPro" id="IPR005269">
    <property type="entry name" value="LOG"/>
</dbReference>
<dbReference type="PANTHER" id="PTHR31223">
    <property type="entry name" value="LOG FAMILY PROTEIN YJL055W"/>
    <property type="match status" value="1"/>
</dbReference>
<evidence type="ECO:0000256" key="3">
    <source>
        <dbReference type="RuleBase" id="RU363015"/>
    </source>
</evidence>
<organism evidence="4 5">
    <name type="scientific">Zunongwangia mangrovi</name>
    <dbReference type="NCBI Taxonomy" id="1334022"/>
    <lineage>
        <taxon>Bacteria</taxon>
        <taxon>Pseudomonadati</taxon>
        <taxon>Bacteroidota</taxon>
        <taxon>Flavobacteriia</taxon>
        <taxon>Flavobacteriales</taxon>
        <taxon>Flavobacteriaceae</taxon>
        <taxon>Zunongwangia</taxon>
    </lineage>
</organism>
<dbReference type="STRING" id="1334022.SAMN04487907_106166"/>
<evidence type="ECO:0000256" key="2">
    <source>
        <dbReference type="ARBA" id="ARBA00006763"/>
    </source>
</evidence>
<dbReference type="Pfam" id="PF03641">
    <property type="entry name" value="Lysine_decarbox"/>
    <property type="match status" value="1"/>
</dbReference>
<dbReference type="EMBL" id="FOKV01000006">
    <property type="protein sequence ID" value="SFC64468.1"/>
    <property type="molecule type" value="Genomic_DNA"/>
</dbReference>
<dbReference type="PANTHER" id="PTHR31223:SF70">
    <property type="entry name" value="LOG FAMILY PROTEIN YJL055W"/>
    <property type="match status" value="1"/>
</dbReference>
<dbReference type="InterPro" id="IPR031100">
    <property type="entry name" value="LOG_fam"/>
</dbReference>
<name>A0A1I1L0G3_9FLAO</name>
<comment type="similarity">
    <text evidence="2 3">Belongs to the LOG family.</text>
</comment>
<keyword evidence="5" id="KW-1185">Reference proteome</keyword>
<gene>
    <name evidence="4" type="ORF">SAMN04487907_106166</name>
</gene>
<dbReference type="OrthoDB" id="9801098at2"/>
<dbReference type="SUPFAM" id="SSF102405">
    <property type="entry name" value="MCP/YpsA-like"/>
    <property type="match status" value="1"/>
</dbReference>
<accession>A0A1I1L0G3</accession>
<evidence type="ECO:0000256" key="1">
    <source>
        <dbReference type="ARBA" id="ARBA00000274"/>
    </source>
</evidence>
<evidence type="ECO:0000313" key="5">
    <source>
        <dbReference type="Proteomes" id="UP000199438"/>
    </source>
</evidence>
<evidence type="ECO:0000313" key="4">
    <source>
        <dbReference type="EMBL" id="SFC64468.1"/>
    </source>
</evidence>
<dbReference type="GO" id="GO:0005829">
    <property type="term" value="C:cytosol"/>
    <property type="evidence" value="ECO:0007669"/>
    <property type="project" value="TreeGrafter"/>
</dbReference>
<dbReference type="GO" id="GO:0009691">
    <property type="term" value="P:cytokinin biosynthetic process"/>
    <property type="evidence" value="ECO:0007669"/>
    <property type="project" value="UniProtKB-UniRule"/>
</dbReference>
<proteinExistence type="inferred from homology"/>
<dbReference type="NCBIfam" id="TIGR00730">
    <property type="entry name" value="Rossman fold protein, TIGR00730 family"/>
    <property type="match status" value="1"/>
</dbReference>
<dbReference type="Gene3D" id="3.40.50.450">
    <property type="match status" value="1"/>
</dbReference>
<dbReference type="Proteomes" id="UP000199438">
    <property type="component" value="Unassembled WGS sequence"/>
</dbReference>
<keyword evidence="3" id="KW-0378">Hydrolase</keyword>
<dbReference type="AlphaFoldDB" id="A0A1I1L0G3"/>
<dbReference type="GO" id="GO:0008714">
    <property type="term" value="F:AMP nucleosidase activity"/>
    <property type="evidence" value="ECO:0007669"/>
    <property type="project" value="UniProtKB-EC"/>
</dbReference>
<keyword evidence="3" id="KW-0203">Cytokinin biosynthesis</keyword>
<dbReference type="EC" id="3.2.2.n1" evidence="3"/>
<sequence length="202" mass="22776">MEENNLQNSLKSIAVFCASSDGIDSEIIETSKKLGSFLAKNDIRLIYGGSKRGLMGHVAAGVQENGGEVTGVIPEFLKIKEVVHTNLDELITTQDMHERKLTMHRLSDGFITLPGGFGTFEELFEIVTWAQLCLHQKPIGLLNIDGFYDDLISMLRKMVDKGLLKKENFDLLIIAETIEELYEKMKFFKPLPTPKWITKNQT</sequence>
<comment type="catalytic activity">
    <reaction evidence="1">
        <text>AMP + H2O = D-ribose 5-phosphate + adenine</text>
        <dbReference type="Rhea" id="RHEA:20129"/>
        <dbReference type="ChEBI" id="CHEBI:15377"/>
        <dbReference type="ChEBI" id="CHEBI:16708"/>
        <dbReference type="ChEBI" id="CHEBI:78346"/>
        <dbReference type="ChEBI" id="CHEBI:456215"/>
        <dbReference type="EC" id="3.2.2.4"/>
    </reaction>
</comment>